<accession>A0A1R0X982</accession>
<comment type="caution">
    <text evidence="1">The sequence shown here is derived from an EMBL/GenBank/DDBJ whole genome shotgun (WGS) entry which is preliminary data.</text>
</comment>
<gene>
    <name evidence="1" type="ORF">BJP51_19200</name>
</gene>
<dbReference type="RefSeq" id="WP_076179177.1">
    <property type="nucleotide sequence ID" value="NZ_MKQP01000022.1"/>
</dbReference>
<evidence type="ECO:0000313" key="2">
    <source>
        <dbReference type="Proteomes" id="UP000187465"/>
    </source>
</evidence>
<evidence type="ECO:0008006" key="3">
    <source>
        <dbReference type="Google" id="ProtNLM"/>
    </source>
</evidence>
<proteinExistence type="predicted"/>
<dbReference type="AlphaFoldDB" id="A0A1R0X982"/>
<dbReference type="SUPFAM" id="SSF48371">
    <property type="entry name" value="ARM repeat"/>
    <property type="match status" value="1"/>
</dbReference>
<sequence>MSGGSAGRIDLDLELNYGAFQRQLGGIAGTANGLVGSAFKGLGGIIAGAFAVGGLINFGKEAINLASDLQEVQNVVDVTFRSMSGEINNWSQNLINDFGLSELAGKKYASTMGAMLKSSGLTGVAMKDMSKSLTELSADVASFYNLSNDEAYQKVFSGMTGETEPLKALGINMSVANMEAFALSQGITKAWMSMTQAEQTMLRYNYLMQVTADAQGDFARTSNSWANQVKIMGEQWKIFQGTMGAGFINILTPVVRGLNFLIGKLQIAAAYFKAFTELIFGDAIGGGTSAVTSAIEGVGGAATDTGGALGDMGTASDKAGKKAKKAGKDVKGSLAGFDQLNTLAKSTASALDDAAAGAAGAGAGLGAGLGGGFGDLDLGTPDINVDPIKQKVQTLIDGIKSSFSGAWSYIAAGWAGMRPALQPFVDMLDPIGKSVQSIGETFMDLKDKVLVPIAKYTLGNFIPQLVTGFTQSFAPVIAKQITWAFAEFDKTFKNVTSEASRLWTTVWLPNLDLVKNAFLIAMPVIASSLDGLLTGAINPFMDFMLNDFIIPLNAAATETLVPLFSTTLAWAVLEFAKVSQTAVGAIVALWEDTLQPNLEKLRDVFLDVIPQIGDTIQNLLDGTIKPFVDYALNEFIIPIGAAILDTLVPILTDTLVWAFKEVADTFEWAVDMINDIYETVLEPVFDLIKEIVLDTLKIVKDAWNKYGKEILDKLSEAMDKIRATVQRLWDDVLKPIIEPFLKTLKEIWEDTIKGIIEKVVDLVMKLVSAGLEIYNKFIDPLINYIIDELAPGFTKGFNIALNIVKSVIKTIGEIISGLLTTLGGVIDFVTGVFTGNWGKAWEGVKSIFKGVFDSLWAIVKVPLDLIIDAINVVINALNSISVDIPEIDVFGKKVGGGSIGINIKPIPHLAKGGLAYGPTLAMVGDNKGAAADPEVVSPLSKLQGMLDIGNQETNDLLRQVLKALSVDRTTILKVGETEFGRVSINAINRTQRQAGQTLLDV</sequence>
<name>A0A1R0X982_9BACL</name>
<dbReference type="EMBL" id="MKQP01000022">
    <property type="protein sequence ID" value="OMD31369.1"/>
    <property type="molecule type" value="Genomic_DNA"/>
</dbReference>
<organism evidence="1 2">
    <name type="scientific">Paenibacillus odorifer</name>
    <dbReference type="NCBI Taxonomy" id="189426"/>
    <lineage>
        <taxon>Bacteria</taxon>
        <taxon>Bacillati</taxon>
        <taxon>Bacillota</taxon>
        <taxon>Bacilli</taxon>
        <taxon>Bacillales</taxon>
        <taxon>Paenibacillaceae</taxon>
        <taxon>Paenibacillus</taxon>
    </lineage>
</organism>
<evidence type="ECO:0000313" key="1">
    <source>
        <dbReference type="EMBL" id="OMD31369.1"/>
    </source>
</evidence>
<protein>
    <recommendedName>
        <fullName evidence="3">Phage tail tape measure protein</fullName>
    </recommendedName>
</protein>
<reference evidence="1 2" key="1">
    <citation type="submission" date="2016-10" db="EMBL/GenBank/DDBJ databases">
        <title>Paenibacillus species isolates.</title>
        <authorList>
            <person name="Beno S.M."/>
        </authorList>
    </citation>
    <scope>NUCLEOTIDE SEQUENCE [LARGE SCALE GENOMIC DNA]</scope>
    <source>
        <strain evidence="1 2">FSL H7-0604</strain>
    </source>
</reference>
<dbReference type="Proteomes" id="UP000187465">
    <property type="component" value="Unassembled WGS sequence"/>
</dbReference>
<dbReference type="InterPro" id="IPR016024">
    <property type="entry name" value="ARM-type_fold"/>
</dbReference>